<dbReference type="EMBL" id="GG738849">
    <property type="protein sequence ID" value="EFC48964.1"/>
    <property type="molecule type" value="Genomic_DNA"/>
</dbReference>
<dbReference type="Gene3D" id="2.120.10.80">
    <property type="entry name" value="Kelch-type beta propeller"/>
    <property type="match status" value="1"/>
</dbReference>
<keyword evidence="5" id="KW-1185">Reference proteome</keyword>
<dbReference type="Pfam" id="PF00651">
    <property type="entry name" value="BTB"/>
    <property type="match status" value="1"/>
</dbReference>
<dbReference type="VEuPathDB" id="AmoebaDB:NAEGRDRAFT_56956"/>
<name>D2V2W0_NAEGR</name>
<dbReference type="RefSeq" id="XP_002681708.1">
    <property type="nucleotide sequence ID" value="XM_002681662.1"/>
</dbReference>
<dbReference type="InterPro" id="IPR015915">
    <property type="entry name" value="Kelch-typ_b-propeller"/>
</dbReference>
<dbReference type="InParanoid" id="D2V2W0"/>
<evidence type="ECO:0000259" key="3">
    <source>
        <dbReference type="PROSITE" id="PS50097"/>
    </source>
</evidence>
<accession>D2V2W0</accession>
<sequence length="825" mass="94610">MNLDLCILACSSTDKTQQLKMSALQPSVEPIRFIGQKSESGNTPTINVPFKSIVSHAMASTIVDPFSNKNEDIPFSLFLFGGQINNKRSDGMFECRIEKMVAYDEKEVQDLLLETKVANNSMLTITEFITCEKRDGCWPSARSHHQMVYRPPNDEHIDGSLVLFGGQDSQFKALGDLYEFDIHTREWKQIVEQSGQLWPTRRHGHSMIYRPSKDSLVILGGVDTLNRTIFEPFEYLFPEKKWKKIELIAKTGSALSLTSTSSIDPLCLRPRANHSAVLYNAQNSRFVQFHTLNNAETVEDGTQDVMIIFGGNNEQDYYNDMFSINLGTLNVDIIMSSHRINVYPRMKHTCIITRGEKALVIGGNRKARYDEMKVVSGKTSKSFFMSVLGSIAPKSSIDAPILNGMVARNLITDFTVKNQEAELDFNDISHHTTCSVSPSCFIFVGGQFNNVGEKMTTNTKNDKIWVCNLGQYSETIEKLQNAEQKKEFGKEFYRRMLDNLGEYGPIGYDLRVNVLNEKTFLVHKFMLSRFEYFRKLIKEHSSHQVGGIVEIPISDASVDTISNVIDYIYGIEPPVFSNPEEVQILTKYCEKHSMGSIVKYTHGKVYLQRSDYESYLPEIQLLLFFKRVYMGEFPELHQYFNSTVRLITQGENAENTNIDIQLPLQILVNNDFFHGCLRDLYIKHKLHGQDSQNYIIEIDNSIFPFLDTSYFPIIERYIATLYQAPVHIFSSEGEAVVSQLIQLYLVSNLLSDTYMEVLIMDSIKRRISFENAFQLLCFAYQHQSPNEVVFIYNECIRKLKEVIPLEDVNKIINFLNQEYAKQFDI</sequence>
<evidence type="ECO:0000256" key="2">
    <source>
        <dbReference type="ARBA" id="ARBA00022737"/>
    </source>
</evidence>
<dbReference type="OMA" id="ISHHTTC"/>
<feature type="domain" description="BTB" evidence="3">
    <location>
        <begin position="508"/>
        <end position="569"/>
    </location>
</feature>
<reference evidence="4 5" key="1">
    <citation type="journal article" date="2010" name="Cell">
        <title>The genome of Naegleria gruberi illuminates early eukaryotic versatility.</title>
        <authorList>
            <person name="Fritz-Laylin L.K."/>
            <person name="Prochnik S.E."/>
            <person name="Ginger M.L."/>
            <person name="Dacks J.B."/>
            <person name="Carpenter M.L."/>
            <person name="Field M.C."/>
            <person name="Kuo A."/>
            <person name="Paredez A."/>
            <person name="Chapman J."/>
            <person name="Pham J."/>
            <person name="Shu S."/>
            <person name="Neupane R."/>
            <person name="Cipriano M."/>
            <person name="Mancuso J."/>
            <person name="Tu H."/>
            <person name="Salamov A."/>
            <person name="Lindquist E."/>
            <person name="Shapiro H."/>
            <person name="Lucas S."/>
            <person name="Grigoriev I.V."/>
            <person name="Cande W.Z."/>
            <person name="Fulton C."/>
            <person name="Rokhsar D.S."/>
            <person name="Dawson S.C."/>
        </authorList>
    </citation>
    <scope>NUCLEOTIDE SEQUENCE [LARGE SCALE GENOMIC DNA]</scope>
    <source>
        <strain evidence="4 5">NEG-M</strain>
    </source>
</reference>
<dbReference type="Proteomes" id="UP000006671">
    <property type="component" value="Unassembled WGS sequence"/>
</dbReference>
<dbReference type="InterPro" id="IPR000210">
    <property type="entry name" value="BTB/POZ_dom"/>
</dbReference>
<evidence type="ECO:0000313" key="4">
    <source>
        <dbReference type="EMBL" id="EFC48964.1"/>
    </source>
</evidence>
<dbReference type="PROSITE" id="PS50097">
    <property type="entry name" value="BTB"/>
    <property type="match status" value="1"/>
</dbReference>
<dbReference type="InterPro" id="IPR056737">
    <property type="entry name" value="Beta-prop_ATRN-MKLN-like"/>
</dbReference>
<dbReference type="GeneID" id="8855120"/>
<keyword evidence="2" id="KW-0677">Repeat</keyword>
<protein>
    <recommendedName>
        <fullName evidence="3">BTB domain-containing protein</fullName>
    </recommendedName>
</protein>
<dbReference type="STRING" id="5762.D2V2W0"/>
<evidence type="ECO:0000313" key="5">
    <source>
        <dbReference type="Proteomes" id="UP000006671"/>
    </source>
</evidence>
<dbReference type="Pfam" id="PF24981">
    <property type="entry name" value="Beta-prop_ATRN-LZTR1"/>
    <property type="match status" value="1"/>
</dbReference>
<dbReference type="AlphaFoldDB" id="D2V2W0"/>
<keyword evidence="1" id="KW-0880">Kelch repeat</keyword>
<organism evidence="5">
    <name type="scientific">Naegleria gruberi</name>
    <name type="common">Amoeba</name>
    <dbReference type="NCBI Taxonomy" id="5762"/>
    <lineage>
        <taxon>Eukaryota</taxon>
        <taxon>Discoba</taxon>
        <taxon>Heterolobosea</taxon>
        <taxon>Tetramitia</taxon>
        <taxon>Eutetramitia</taxon>
        <taxon>Vahlkampfiidae</taxon>
        <taxon>Naegleria</taxon>
    </lineage>
</organism>
<gene>
    <name evidence="4" type="ORF">NAEGRDRAFT_56956</name>
</gene>
<dbReference type="Gene3D" id="3.30.710.10">
    <property type="entry name" value="Potassium Channel Kv1.1, Chain A"/>
    <property type="match status" value="1"/>
</dbReference>
<dbReference type="OrthoDB" id="10251809at2759"/>
<dbReference type="PANTHER" id="PTHR23244:SF498">
    <property type="entry name" value="C2 DOMAIN-CONTAINING PROTEIN"/>
    <property type="match status" value="1"/>
</dbReference>
<dbReference type="SUPFAM" id="SSF117281">
    <property type="entry name" value="Kelch motif"/>
    <property type="match status" value="1"/>
</dbReference>
<dbReference type="KEGG" id="ngr:NAEGRDRAFT_56956"/>
<dbReference type="SUPFAM" id="SSF54695">
    <property type="entry name" value="POZ domain"/>
    <property type="match status" value="1"/>
</dbReference>
<evidence type="ECO:0000256" key="1">
    <source>
        <dbReference type="ARBA" id="ARBA00022441"/>
    </source>
</evidence>
<dbReference type="PANTHER" id="PTHR23244">
    <property type="entry name" value="KELCH REPEAT DOMAIN"/>
    <property type="match status" value="1"/>
</dbReference>
<dbReference type="CDD" id="cd18186">
    <property type="entry name" value="BTB_POZ_ZBTB_KLHL-like"/>
    <property type="match status" value="1"/>
</dbReference>
<dbReference type="InterPro" id="IPR011333">
    <property type="entry name" value="SKP1/BTB/POZ_sf"/>
</dbReference>
<proteinExistence type="predicted"/>